<accession>A0ABP3XFT0</accession>
<evidence type="ECO:0000313" key="3">
    <source>
        <dbReference type="Proteomes" id="UP001400965"/>
    </source>
</evidence>
<evidence type="ECO:0000313" key="2">
    <source>
        <dbReference type="EMBL" id="GAA0864489.1"/>
    </source>
</evidence>
<dbReference type="Proteomes" id="UP001400965">
    <property type="component" value="Unassembled WGS sequence"/>
</dbReference>
<gene>
    <name evidence="2" type="ORF">GCM10008917_18170</name>
</gene>
<name>A0ABP3XFT0_9FIRM</name>
<keyword evidence="1" id="KW-1133">Transmembrane helix</keyword>
<proteinExistence type="predicted"/>
<feature type="transmembrane region" description="Helical" evidence="1">
    <location>
        <begin position="6"/>
        <end position="31"/>
    </location>
</feature>
<evidence type="ECO:0000256" key="1">
    <source>
        <dbReference type="SAM" id="Phobius"/>
    </source>
</evidence>
<comment type="caution">
    <text evidence="2">The sequence shown here is derived from an EMBL/GenBank/DDBJ whole genome shotgun (WGS) entry which is preliminary data.</text>
</comment>
<dbReference type="EMBL" id="BAAACP010000010">
    <property type="protein sequence ID" value="GAA0864489.1"/>
    <property type="molecule type" value="Genomic_DNA"/>
</dbReference>
<organism evidence="2 3">
    <name type="scientific">Paraclostridium tenue</name>
    <dbReference type="NCBI Taxonomy" id="1737"/>
    <lineage>
        <taxon>Bacteria</taxon>
        <taxon>Bacillati</taxon>
        <taxon>Bacillota</taxon>
        <taxon>Clostridia</taxon>
        <taxon>Peptostreptococcales</taxon>
        <taxon>Peptostreptococcaceae</taxon>
        <taxon>Paraclostridium</taxon>
    </lineage>
</organism>
<sequence length="60" mass="7381">MLIYTISILIIYILFYDFIQTINIIIDYLLYVIKQDKGTIMDVYNLIQEIYIFLFYKKRS</sequence>
<keyword evidence="1" id="KW-0472">Membrane</keyword>
<keyword evidence="1" id="KW-0812">Transmembrane</keyword>
<reference evidence="3" key="1">
    <citation type="journal article" date="2019" name="Int. J. Syst. Evol. Microbiol.">
        <title>The Global Catalogue of Microorganisms (GCM) 10K type strain sequencing project: providing services to taxonomists for standard genome sequencing and annotation.</title>
        <authorList>
            <consortium name="The Broad Institute Genomics Platform"/>
            <consortium name="The Broad Institute Genome Sequencing Center for Infectious Disease"/>
            <person name="Wu L."/>
            <person name="Ma J."/>
        </authorList>
    </citation>
    <scope>NUCLEOTIDE SEQUENCE [LARGE SCALE GENOMIC DNA]</scope>
    <source>
        <strain evidence="3">JCM 6486</strain>
    </source>
</reference>
<keyword evidence="3" id="KW-1185">Reference proteome</keyword>
<protein>
    <submittedName>
        <fullName evidence="2">Uncharacterized protein</fullName>
    </submittedName>
</protein>